<comment type="caution">
    <text evidence="1">The sequence shown here is derived from an EMBL/GenBank/DDBJ whole genome shotgun (WGS) entry which is preliminary data.</text>
</comment>
<sequence length="70" mass="7899">MATQTEELATTTARALYRRMRAREGARKTDHEQAIRKSRLTSNLLPAALGREVESAKVPRKERAICDTTD</sequence>
<dbReference type="Proteomes" id="UP000051717">
    <property type="component" value="Unassembled WGS sequence"/>
</dbReference>
<evidence type="ECO:0000313" key="1">
    <source>
        <dbReference type="EMBL" id="KPK68166.1"/>
    </source>
</evidence>
<evidence type="ECO:0000313" key="2">
    <source>
        <dbReference type="Proteomes" id="UP000051717"/>
    </source>
</evidence>
<reference evidence="1 2" key="1">
    <citation type="journal article" date="2015" name="Microbiome">
        <title>Genomic resolution of linkages in carbon, nitrogen, and sulfur cycling among widespread estuary sediment bacteria.</title>
        <authorList>
            <person name="Baker B.J."/>
            <person name="Lazar C.S."/>
            <person name="Teske A.P."/>
            <person name="Dick G.J."/>
        </authorList>
    </citation>
    <scope>NUCLEOTIDE SEQUENCE [LARGE SCALE GENOMIC DNA]</scope>
    <source>
        <strain evidence="1">SM23_40</strain>
    </source>
</reference>
<gene>
    <name evidence="1" type="ORF">AMJ82_08880</name>
</gene>
<name>A0A0S8G5I7_UNCT6</name>
<organism evidence="1 2">
    <name type="scientific">candidate division TA06 bacterium SM23_40</name>
    <dbReference type="NCBI Taxonomy" id="1703774"/>
    <lineage>
        <taxon>Bacteria</taxon>
        <taxon>Bacteria division TA06</taxon>
    </lineage>
</organism>
<proteinExistence type="predicted"/>
<accession>A0A0S8G5I7</accession>
<dbReference type="EMBL" id="LJUI01000087">
    <property type="protein sequence ID" value="KPK68166.1"/>
    <property type="molecule type" value="Genomic_DNA"/>
</dbReference>
<protein>
    <submittedName>
        <fullName evidence="1">Uncharacterized protein</fullName>
    </submittedName>
</protein>
<dbReference type="AlphaFoldDB" id="A0A0S8G5I7"/>